<evidence type="ECO:0000313" key="2">
    <source>
        <dbReference type="EMBL" id="JAE28595.1"/>
    </source>
</evidence>
<accession>A0A0A9GUB9</accession>
<evidence type="ECO:0000256" key="1">
    <source>
        <dbReference type="SAM" id="MobiDB-lite"/>
    </source>
</evidence>
<reference evidence="2" key="2">
    <citation type="journal article" date="2015" name="Data Brief">
        <title>Shoot transcriptome of the giant reed, Arundo donax.</title>
        <authorList>
            <person name="Barrero R.A."/>
            <person name="Guerrero F.D."/>
            <person name="Moolhuijzen P."/>
            <person name="Goolsby J.A."/>
            <person name="Tidwell J."/>
            <person name="Bellgard S.E."/>
            <person name="Bellgard M.I."/>
        </authorList>
    </citation>
    <scope>NUCLEOTIDE SEQUENCE</scope>
    <source>
        <tissue evidence="2">Shoot tissue taken approximately 20 cm above the soil surface</tissue>
    </source>
</reference>
<dbReference type="EMBL" id="GBRH01169301">
    <property type="protein sequence ID" value="JAE28595.1"/>
    <property type="molecule type" value="Transcribed_RNA"/>
</dbReference>
<sequence length="118" mass="13886">MPRPPPSSRRPLRISFPQPHWLQEPLCQQRLLLLPRPPPARAHGSPRRRARASASGARGLLRPVLARQWPRWMMPRRMCSLRSLRSSILISARTSYPVGLSRIWRSMRPWKRSHFVWS</sequence>
<feature type="region of interest" description="Disordered" evidence="1">
    <location>
        <begin position="36"/>
        <end position="56"/>
    </location>
</feature>
<reference evidence="2" key="1">
    <citation type="submission" date="2014-09" db="EMBL/GenBank/DDBJ databases">
        <authorList>
            <person name="Magalhaes I.L.F."/>
            <person name="Oliveira U."/>
            <person name="Santos F.R."/>
            <person name="Vidigal T.H.D.A."/>
            <person name="Brescovit A.D."/>
            <person name="Santos A.J."/>
        </authorList>
    </citation>
    <scope>NUCLEOTIDE SEQUENCE</scope>
    <source>
        <tissue evidence="2">Shoot tissue taken approximately 20 cm above the soil surface</tissue>
    </source>
</reference>
<organism evidence="2">
    <name type="scientific">Arundo donax</name>
    <name type="common">Giant reed</name>
    <name type="synonym">Donax arundinaceus</name>
    <dbReference type="NCBI Taxonomy" id="35708"/>
    <lineage>
        <taxon>Eukaryota</taxon>
        <taxon>Viridiplantae</taxon>
        <taxon>Streptophyta</taxon>
        <taxon>Embryophyta</taxon>
        <taxon>Tracheophyta</taxon>
        <taxon>Spermatophyta</taxon>
        <taxon>Magnoliopsida</taxon>
        <taxon>Liliopsida</taxon>
        <taxon>Poales</taxon>
        <taxon>Poaceae</taxon>
        <taxon>PACMAD clade</taxon>
        <taxon>Arundinoideae</taxon>
        <taxon>Arundineae</taxon>
        <taxon>Arundo</taxon>
    </lineage>
</organism>
<name>A0A0A9GUB9_ARUDO</name>
<proteinExistence type="predicted"/>
<protein>
    <submittedName>
        <fullName evidence="2">HCF101</fullName>
    </submittedName>
</protein>
<dbReference type="AlphaFoldDB" id="A0A0A9GUB9"/>